<reference evidence="3 4" key="1">
    <citation type="submission" date="2020-05" db="EMBL/GenBank/DDBJ databases">
        <title>Compete genome of Limnobacter sp. SAORIC-580.</title>
        <authorList>
            <person name="Song J."/>
            <person name="Cho J.-C."/>
        </authorList>
    </citation>
    <scope>NUCLEOTIDE SEQUENCE [LARGE SCALE GENOMIC DNA]</scope>
    <source>
        <strain evidence="3 4">SAORIC-580</strain>
    </source>
</reference>
<feature type="signal peptide" evidence="2">
    <location>
        <begin position="1"/>
        <end position="22"/>
    </location>
</feature>
<dbReference type="Proteomes" id="UP000501130">
    <property type="component" value="Chromosome"/>
</dbReference>
<sequence length="106" mass="11767">MKFHPLFALPSVVLVLAWPVHAETPAQELEYESVFEGYQAYSDPEIQNWPKVNQLVEEIGGWRVYASEPYEEKKEGKPTGGSSVDAERPPAAKPPASKPHQHGGAR</sequence>
<evidence type="ECO:0000256" key="2">
    <source>
        <dbReference type="SAM" id="SignalP"/>
    </source>
</evidence>
<dbReference type="EMBL" id="CP053084">
    <property type="protein sequence ID" value="QJR28376.1"/>
    <property type="molecule type" value="Genomic_DNA"/>
</dbReference>
<evidence type="ECO:0000313" key="4">
    <source>
        <dbReference type="Proteomes" id="UP000501130"/>
    </source>
</evidence>
<accession>A0ABX6N1W9</accession>
<name>A0ABX6N1W9_9BURK</name>
<evidence type="ECO:0000313" key="3">
    <source>
        <dbReference type="EMBL" id="QJR28376.1"/>
    </source>
</evidence>
<dbReference type="RefSeq" id="WP_171097167.1">
    <property type="nucleotide sequence ID" value="NZ_CP053084.1"/>
</dbReference>
<organism evidence="3 4">
    <name type="scientific">Limnobacter profundi</name>
    <dbReference type="NCBI Taxonomy" id="2732163"/>
    <lineage>
        <taxon>Bacteria</taxon>
        <taxon>Pseudomonadati</taxon>
        <taxon>Pseudomonadota</taxon>
        <taxon>Betaproteobacteria</taxon>
        <taxon>Burkholderiales</taxon>
        <taxon>Burkholderiaceae</taxon>
        <taxon>Limnobacter</taxon>
    </lineage>
</organism>
<gene>
    <name evidence="3" type="ORF">HKT17_00975</name>
</gene>
<protein>
    <submittedName>
        <fullName evidence="3">Uncharacterized protein</fullName>
    </submittedName>
</protein>
<keyword evidence="4" id="KW-1185">Reference proteome</keyword>
<evidence type="ECO:0000256" key="1">
    <source>
        <dbReference type="SAM" id="MobiDB-lite"/>
    </source>
</evidence>
<proteinExistence type="predicted"/>
<feature type="chain" id="PRO_5045894390" evidence="2">
    <location>
        <begin position="23"/>
        <end position="106"/>
    </location>
</feature>
<feature type="region of interest" description="Disordered" evidence="1">
    <location>
        <begin position="67"/>
        <end position="106"/>
    </location>
</feature>
<keyword evidence="2" id="KW-0732">Signal</keyword>